<dbReference type="Proteomes" id="UP001189429">
    <property type="component" value="Unassembled WGS sequence"/>
</dbReference>
<name>A0ABN9RNG9_9DINO</name>
<sequence>MRRGPYRALLLLLLALALGQCGAGGAGHDASRESATDGQGGGGGDGSCKAGAPGGHPALDPEGPRAAFCLVGCPRSLVHPVVYTSAQRNLFDAYGSANYKVFWYLKLDAGCQRKADPVDREEQLLGARELHRPAALRFVGARTEADNRRLGCAPFRGNSNNAEQQEQIAGCVELVLEDERASGLRYDWVFRVRPDALWLRRFPHHTYFRGAAAREVFIVGDVMMMVPRGLVKRVLGTPQVCNPGGQAHEITVVSHLHAARARVRYQCDHAICPWPTKTKFASRWVPGSESAWEEWRCLSPLTLLQVIRDSGSDASARRLFLNAGVAQLHGCVGTPEEECQEIMDVTSASLAEEIVARWGERPMCGGPCAEEAVSTREALLACEAAHYNFSVVGMARGRGAPGSAAPPR</sequence>
<dbReference type="EMBL" id="CAUYUJ010007324">
    <property type="protein sequence ID" value="CAK0820307.1"/>
    <property type="molecule type" value="Genomic_DNA"/>
</dbReference>
<feature type="region of interest" description="Disordered" evidence="1">
    <location>
        <begin position="28"/>
        <end position="57"/>
    </location>
</feature>
<accession>A0ABN9RNG9</accession>
<evidence type="ECO:0000313" key="4">
    <source>
        <dbReference type="Proteomes" id="UP001189429"/>
    </source>
</evidence>
<evidence type="ECO:0000256" key="1">
    <source>
        <dbReference type="SAM" id="MobiDB-lite"/>
    </source>
</evidence>
<organism evidence="3 4">
    <name type="scientific">Prorocentrum cordatum</name>
    <dbReference type="NCBI Taxonomy" id="2364126"/>
    <lineage>
        <taxon>Eukaryota</taxon>
        <taxon>Sar</taxon>
        <taxon>Alveolata</taxon>
        <taxon>Dinophyceae</taxon>
        <taxon>Prorocentrales</taxon>
        <taxon>Prorocentraceae</taxon>
        <taxon>Prorocentrum</taxon>
    </lineage>
</organism>
<evidence type="ECO:0000256" key="2">
    <source>
        <dbReference type="SAM" id="SignalP"/>
    </source>
</evidence>
<evidence type="ECO:0000313" key="3">
    <source>
        <dbReference type="EMBL" id="CAK0820307.1"/>
    </source>
</evidence>
<reference evidence="3" key="1">
    <citation type="submission" date="2023-10" db="EMBL/GenBank/DDBJ databases">
        <authorList>
            <person name="Chen Y."/>
            <person name="Shah S."/>
            <person name="Dougan E. K."/>
            <person name="Thang M."/>
            <person name="Chan C."/>
        </authorList>
    </citation>
    <scope>NUCLEOTIDE SEQUENCE [LARGE SCALE GENOMIC DNA]</scope>
</reference>
<feature type="signal peptide" evidence="2">
    <location>
        <begin position="1"/>
        <end position="23"/>
    </location>
</feature>
<gene>
    <name evidence="3" type="ORF">PCOR1329_LOCUS22053</name>
</gene>
<feature type="chain" id="PRO_5046451969" evidence="2">
    <location>
        <begin position="24"/>
        <end position="408"/>
    </location>
</feature>
<keyword evidence="2" id="KW-0732">Signal</keyword>
<comment type="caution">
    <text evidence="3">The sequence shown here is derived from an EMBL/GenBank/DDBJ whole genome shotgun (WGS) entry which is preliminary data.</text>
</comment>
<protein>
    <submittedName>
        <fullName evidence="3">Uncharacterized protein</fullName>
    </submittedName>
</protein>
<proteinExistence type="predicted"/>
<keyword evidence="4" id="KW-1185">Reference proteome</keyword>